<keyword evidence="1" id="KW-1133">Transmembrane helix</keyword>
<reference evidence="2 3" key="1">
    <citation type="journal article" date="2017" name="Antonie Van Leeuwenhoek">
        <title>Rhizobium rhizosphaerae sp. nov., a novel species isolated from rice rhizosphere.</title>
        <authorList>
            <person name="Zhao J.J."/>
            <person name="Zhang J."/>
            <person name="Zhang R.J."/>
            <person name="Zhang C.W."/>
            <person name="Yin H.Q."/>
            <person name="Zhang X.X."/>
        </authorList>
    </citation>
    <scope>NUCLEOTIDE SEQUENCE [LARGE SCALE GENOMIC DNA]</scope>
    <source>
        <strain evidence="2 3">E3</strain>
    </source>
</reference>
<protein>
    <submittedName>
        <fullName evidence="2">Membrane protein</fullName>
    </submittedName>
</protein>
<proteinExistence type="predicted"/>
<dbReference type="STRING" id="1127673.GLIP_3598"/>
<dbReference type="OrthoDB" id="6402209at2"/>
<comment type="caution">
    <text evidence="2">The sequence shown here is derived from an EMBL/GenBank/DDBJ whole genome shotgun (WGS) entry which is preliminary data.</text>
</comment>
<evidence type="ECO:0000313" key="2">
    <source>
        <dbReference type="EMBL" id="GAC16209.1"/>
    </source>
</evidence>
<evidence type="ECO:0000256" key="1">
    <source>
        <dbReference type="SAM" id="Phobius"/>
    </source>
</evidence>
<dbReference type="RefSeq" id="WP_008846011.1">
    <property type="nucleotide sequence ID" value="NZ_BAEN01000068.1"/>
</dbReference>
<feature type="transmembrane region" description="Helical" evidence="1">
    <location>
        <begin position="71"/>
        <end position="87"/>
    </location>
</feature>
<gene>
    <name evidence="2" type="ORF">GLIP_3598</name>
</gene>
<dbReference type="AlphaFoldDB" id="K6X6G3"/>
<keyword evidence="1" id="KW-0812">Transmembrane</keyword>
<sequence>MIIKLVILLAALKLHDLKNDPIPPTVLYVVAFVIAALISGANLIHVLVLGVITFCVTLVYFALLSKFPDGLKYYLIMVFGGAFLILVI</sequence>
<name>K6X6G3_9ALTE</name>
<keyword evidence="1" id="KW-0472">Membrane</keyword>
<feature type="transmembrane region" description="Helical" evidence="1">
    <location>
        <begin position="26"/>
        <end position="59"/>
    </location>
</feature>
<accession>K6X6G3</accession>
<dbReference type="Proteomes" id="UP000006334">
    <property type="component" value="Unassembled WGS sequence"/>
</dbReference>
<organism evidence="2 3">
    <name type="scientific">Aliiglaciecola lipolytica E3</name>
    <dbReference type="NCBI Taxonomy" id="1127673"/>
    <lineage>
        <taxon>Bacteria</taxon>
        <taxon>Pseudomonadati</taxon>
        <taxon>Pseudomonadota</taxon>
        <taxon>Gammaproteobacteria</taxon>
        <taxon>Alteromonadales</taxon>
        <taxon>Alteromonadaceae</taxon>
        <taxon>Aliiglaciecola</taxon>
    </lineage>
</organism>
<keyword evidence="3" id="KW-1185">Reference proteome</keyword>
<dbReference type="EMBL" id="BAEN01000068">
    <property type="protein sequence ID" value="GAC16209.1"/>
    <property type="molecule type" value="Genomic_DNA"/>
</dbReference>
<evidence type="ECO:0000313" key="3">
    <source>
        <dbReference type="Proteomes" id="UP000006334"/>
    </source>
</evidence>